<dbReference type="Pfam" id="PF04828">
    <property type="entry name" value="GFA"/>
    <property type="match status" value="1"/>
</dbReference>
<dbReference type="GO" id="GO:0046872">
    <property type="term" value="F:metal ion binding"/>
    <property type="evidence" value="ECO:0007669"/>
    <property type="project" value="UniProtKB-KW"/>
</dbReference>
<reference evidence="5" key="1">
    <citation type="submission" date="2020-05" db="EMBL/GenBank/DDBJ databases">
        <title>Mycena genomes resolve the evolution of fungal bioluminescence.</title>
        <authorList>
            <person name="Tsai I.J."/>
        </authorList>
    </citation>
    <scope>NUCLEOTIDE SEQUENCE</scope>
    <source>
        <strain evidence="5">110903Hualien_Pintung</strain>
    </source>
</reference>
<accession>A0A8H6T1U7</accession>
<dbReference type="InterPro" id="IPR006913">
    <property type="entry name" value="CENP-V/GFA"/>
</dbReference>
<keyword evidence="3" id="KW-0862">Zinc</keyword>
<evidence type="ECO:0000313" key="6">
    <source>
        <dbReference type="Proteomes" id="UP000613580"/>
    </source>
</evidence>
<organism evidence="5 6">
    <name type="scientific">Mycena chlorophos</name>
    <name type="common">Agaric fungus</name>
    <name type="synonym">Agaricus chlorophos</name>
    <dbReference type="NCBI Taxonomy" id="658473"/>
    <lineage>
        <taxon>Eukaryota</taxon>
        <taxon>Fungi</taxon>
        <taxon>Dikarya</taxon>
        <taxon>Basidiomycota</taxon>
        <taxon>Agaricomycotina</taxon>
        <taxon>Agaricomycetes</taxon>
        <taxon>Agaricomycetidae</taxon>
        <taxon>Agaricales</taxon>
        <taxon>Marasmiineae</taxon>
        <taxon>Mycenaceae</taxon>
        <taxon>Mycena</taxon>
    </lineage>
</organism>
<evidence type="ECO:0000256" key="2">
    <source>
        <dbReference type="ARBA" id="ARBA00022723"/>
    </source>
</evidence>
<evidence type="ECO:0000313" key="5">
    <source>
        <dbReference type="EMBL" id="KAF7308352.1"/>
    </source>
</evidence>
<proteinExistence type="inferred from homology"/>
<name>A0A8H6T1U7_MYCCL</name>
<comment type="similarity">
    <text evidence="1">Belongs to the Gfa family.</text>
</comment>
<gene>
    <name evidence="5" type="ORF">HMN09_00683700</name>
</gene>
<dbReference type="Proteomes" id="UP000613580">
    <property type="component" value="Unassembled WGS sequence"/>
</dbReference>
<dbReference type="Gene3D" id="3.90.1590.10">
    <property type="entry name" value="glutathione-dependent formaldehyde- activating enzyme (gfa)"/>
    <property type="match status" value="1"/>
</dbReference>
<evidence type="ECO:0000259" key="4">
    <source>
        <dbReference type="Pfam" id="PF04828"/>
    </source>
</evidence>
<keyword evidence="6" id="KW-1185">Reference proteome</keyword>
<comment type="caution">
    <text evidence="5">The sequence shown here is derived from an EMBL/GenBank/DDBJ whole genome shotgun (WGS) entry which is preliminary data.</text>
</comment>
<protein>
    <submittedName>
        <fullName evidence="5">DUF636-domain-containing protein</fullName>
    </submittedName>
</protein>
<dbReference type="AlphaFoldDB" id="A0A8H6T1U7"/>
<sequence>MTNSFFSPDKVSIIEGKEFIKAYSDSDTTSGKTLLRSFCTECGSSLFLSSPLEKNWMIVAPAAVDDAHEWVPRRESYPHGKLPWVRELHIQPKTKSSTKPNL</sequence>
<dbReference type="OrthoDB" id="9985472at2759"/>
<feature type="domain" description="CENP-V/GFA" evidence="4">
    <location>
        <begin position="2"/>
        <end position="77"/>
    </location>
</feature>
<dbReference type="InterPro" id="IPR011057">
    <property type="entry name" value="Mss4-like_sf"/>
</dbReference>
<dbReference type="GO" id="GO:0016846">
    <property type="term" value="F:carbon-sulfur lyase activity"/>
    <property type="evidence" value="ECO:0007669"/>
    <property type="project" value="InterPro"/>
</dbReference>
<dbReference type="EMBL" id="JACAZE010000008">
    <property type="protein sequence ID" value="KAF7308352.1"/>
    <property type="molecule type" value="Genomic_DNA"/>
</dbReference>
<evidence type="ECO:0000256" key="3">
    <source>
        <dbReference type="ARBA" id="ARBA00022833"/>
    </source>
</evidence>
<dbReference type="SUPFAM" id="SSF51316">
    <property type="entry name" value="Mss4-like"/>
    <property type="match status" value="1"/>
</dbReference>
<evidence type="ECO:0000256" key="1">
    <source>
        <dbReference type="ARBA" id="ARBA00005495"/>
    </source>
</evidence>
<keyword evidence="2" id="KW-0479">Metal-binding</keyword>